<comment type="caution">
    <text evidence="1">The sequence shown here is derived from an EMBL/GenBank/DDBJ whole genome shotgun (WGS) entry which is preliminary data.</text>
</comment>
<dbReference type="Pfam" id="PF24113">
    <property type="entry name" value="DUF7387"/>
    <property type="match status" value="1"/>
</dbReference>
<evidence type="ECO:0000313" key="2">
    <source>
        <dbReference type="Proteomes" id="UP001254813"/>
    </source>
</evidence>
<accession>A0ABU2G8E5</accession>
<dbReference type="EMBL" id="JAMQOQ010000006">
    <property type="protein sequence ID" value="MDS0296518.1"/>
    <property type="molecule type" value="Genomic_DNA"/>
</dbReference>
<sequence>MSEDVEIVELTYAEGFGYCARHVPSNVASQGDTREDALRALVEALKLHQRSDSEAVEASDEWFERFGVSQ</sequence>
<dbReference type="RefSeq" id="WP_310930526.1">
    <property type="nucleotide sequence ID" value="NZ_JAMQOQ010000006.1"/>
</dbReference>
<evidence type="ECO:0000313" key="1">
    <source>
        <dbReference type="EMBL" id="MDS0296518.1"/>
    </source>
</evidence>
<dbReference type="Proteomes" id="UP001254813">
    <property type="component" value="Unassembled WGS sequence"/>
</dbReference>
<name>A0ABU2G8E5_9EURY</name>
<protein>
    <submittedName>
        <fullName evidence="1">Type II toxin-antitoxin system HicB family antitoxin</fullName>
    </submittedName>
</protein>
<keyword evidence="2" id="KW-1185">Reference proteome</keyword>
<gene>
    <name evidence="1" type="ORF">NDI79_20300</name>
</gene>
<dbReference type="InterPro" id="IPR055811">
    <property type="entry name" value="DUF7387"/>
</dbReference>
<proteinExistence type="predicted"/>
<reference evidence="1 2" key="1">
    <citation type="submission" date="2022-06" db="EMBL/GenBank/DDBJ databases">
        <title>Halogeometricum sp. a new haloarchaeum isolate from saline soil.</title>
        <authorList>
            <person name="Strakova D."/>
            <person name="Galisteo C."/>
            <person name="Sanchez-Porro C."/>
            <person name="Ventosa A."/>
        </authorList>
    </citation>
    <scope>NUCLEOTIDE SEQUENCE [LARGE SCALE GENOMIC DNA]</scope>
    <source>
        <strain evidence="2">S3BR25-2</strain>
    </source>
</reference>
<organism evidence="1 2">
    <name type="scientific">Halogeometricum luteum</name>
    <dbReference type="NCBI Taxonomy" id="2950537"/>
    <lineage>
        <taxon>Archaea</taxon>
        <taxon>Methanobacteriati</taxon>
        <taxon>Methanobacteriota</taxon>
        <taxon>Stenosarchaea group</taxon>
        <taxon>Halobacteria</taxon>
        <taxon>Halobacteriales</taxon>
        <taxon>Haloferacaceae</taxon>
        <taxon>Halogeometricum</taxon>
    </lineage>
</organism>